<feature type="compositionally biased region" description="Basic and acidic residues" evidence="24">
    <location>
        <begin position="1501"/>
        <end position="1510"/>
    </location>
</feature>
<evidence type="ECO:0000256" key="8">
    <source>
        <dbReference type="ARBA" id="ARBA00022679"/>
    </source>
</evidence>
<dbReference type="Gene3D" id="1.20.120.720">
    <property type="entry name" value="Myosin VI head, motor domain, U50 subdomain"/>
    <property type="match status" value="1"/>
</dbReference>
<keyword evidence="8" id="KW-0808">Transferase</keyword>
<evidence type="ECO:0000256" key="9">
    <source>
        <dbReference type="ARBA" id="ARBA00022737"/>
    </source>
</evidence>
<evidence type="ECO:0000256" key="23">
    <source>
        <dbReference type="SAM" id="Coils"/>
    </source>
</evidence>
<dbReference type="InterPro" id="IPR052409">
    <property type="entry name" value="Myosin-III_kinase_activity"/>
</dbReference>
<keyword evidence="5" id="KW-0963">Cytoplasm</keyword>
<keyword evidence="23" id="KW-0175">Coiled coil</keyword>
<feature type="region of interest" description="Disordered" evidence="24">
    <location>
        <begin position="1678"/>
        <end position="1706"/>
    </location>
</feature>
<evidence type="ECO:0000256" key="24">
    <source>
        <dbReference type="SAM" id="MobiDB-lite"/>
    </source>
</evidence>
<name>A0A9Q0NAE9_9DIPT</name>
<dbReference type="InterPro" id="IPR017441">
    <property type="entry name" value="Protein_kinase_ATP_BS"/>
</dbReference>
<dbReference type="EC" id="2.7.11.1" evidence="4"/>
<dbReference type="PROSITE" id="PS50011">
    <property type="entry name" value="PROTEIN_KINASE_DOM"/>
    <property type="match status" value="1"/>
</dbReference>
<dbReference type="Pfam" id="PF00063">
    <property type="entry name" value="Myosin_head"/>
    <property type="match status" value="1"/>
</dbReference>
<feature type="region of interest" description="Actin-binding" evidence="21">
    <location>
        <begin position="925"/>
        <end position="947"/>
    </location>
</feature>
<dbReference type="OrthoDB" id="6108017at2759"/>
<protein>
    <recommendedName>
        <fullName evidence="4">non-specific serine/threonine protein kinase</fullName>
        <ecNumber evidence="4">2.7.11.1</ecNumber>
    </recommendedName>
</protein>
<dbReference type="SUPFAM" id="SSF56112">
    <property type="entry name" value="Protein kinase-like (PK-like)"/>
    <property type="match status" value="1"/>
</dbReference>
<comment type="similarity">
    <text evidence="21">Belongs to the TRAFAC class myosin-kinesin ATPase superfamily. Myosin family.</text>
</comment>
<evidence type="ECO:0000256" key="7">
    <source>
        <dbReference type="ARBA" id="ARBA00022606"/>
    </source>
</evidence>
<evidence type="ECO:0000256" key="17">
    <source>
        <dbReference type="ARBA" id="ARBA00023273"/>
    </source>
</evidence>
<dbReference type="GO" id="GO:0016459">
    <property type="term" value="C:myosin complex"/>
    <property type="evidence" value="ECO:0007669"/>
    <property type="project" value="UniProtKB-KW"/>
</dbReference>
<evidence type="ECO:0000256" key="20">
    <source>
        <dbReference type="ARBA" id="ARBA00048679"/>
    </source>
</evidence>
<reference evidence="27" key="1">
    <citation type="submission" date="2022-07" db="EMBL/GenBank/DDBJ databases">
        <authorList>
            <person name="Trinca V."/>
            <person name="Uliana J.V.C."/>
            <person name="Torres T.T."/>
            <person name="Ward R.J."/>
            <person name="Monesi N."/>
        </authorList>
    </citation>
    <scope>NUCLEOTIDE SEQUENCE</scope>
    <source>
        <strain evidence="27">HSMRA1968</strain>
        <tissue evidence="27">Whole embryos</tissue>
    </source>
</reference>
<keyword evidence="13 21" id="KW-0518">Myosin</keyword>
<dbReference type="InterPro" id="IPR000719">
    <property type="entry name" value="Prot_kinase_dom"/>
</dbReference>
<feature type="region of interest" description="Disordered" evidence="24">
    <location>
        <begin position="1356"/>
        <end position="1375"/>
    </location>
</feature>
<dbReference type="PROSITE" id="PS50096">
    <property type="entry name" value="IQ"/>
    <property type="match status" value="2"/>
</dbReference>
<dbReference type="InterPro" id="IPR001609">
    <property type="entry name" value="Myosin_head_motor_dom-like"/>
</dbReference>
<proteinExistence type="inferred from homology"/>
<evidence type="ECO:0000256" key="11">
    <source>
        <dbReference type="ARBA" id="ARBA00022777"/>
    </source>
</evidence>
<dbReference type="InterPro" id="IPR008271">
    <property type="entry name" value="Ser/Thr_kinase_AS"/>
</dbReference>
<comment type="subcellular location">
    <subcellularLocation>
        <location evidence="2">Cell projection</location>
    </subcellularLocation>
    <subcellularLocation>
        <location evidence="1">Cytoplasm</location>
        <location evidence="1">Cytoskeleton</location>
    </subcellularLocation>
</comment>
<evidence type="ECO:0000256" key="3">
    <source>
        <dbReference type="ARBA" id="ARBA00006998"/>
    </source>
</evidence>
<evidence type="ECO:0000256" key="16">
    <source>
        <dbReference type="ARBA" id="ARBA00023212"/>
    </source>
</evidence>
<evidence type="ECO:0000313" key="28">
    <source>
        <dbReference type="Proteomes" id="UP001151699"/>
    </source>
</evidence>
<feature type="binding site" evidence="21">
    <location>
        <begin position="434"/>
        <end position="441"/>
    </location>
    <ligand>
        <name>ATP</name>
        <dbReference type="ChEBI" id="CHEBI:30616"/>
    </ligand>
</feature>
<dbReference type="Pfam" id="PF00612">
    <property type="entry name" value="IQ"/>
    <property type="match status" value="2"/>
</dbReference>
<dbReference type="Gene3D" id="6.20.240.20">
    <property type="match status" value="1"/>
</dbReference>
<dbReference type="PANTHER" id="PTHR46256:SF3">
    <property type="entry name" value="MYOSIN MOTOR DOMAIN-CONTAINING PROTEIN"/>
    <property type="match status" value="1"/>
</dbReference>
<evidence type="ECO:0000259" key="26">
    <source>
        <dbReference type="PROSITE" id="PS51456"/>
    </source>
</evidence>
<dbReference type="CDD" id="cd01379">
    <property type="entry name" value="MYSc_Myo3"/>
    <property type="match status" value="1"/>
</dbReference>
<dbReference type="Gene3D" id="1.20.58.530">
    <property type="match status" value="1"/>
</dbReference>
<dbReference type="PANTHER" id="PTHR46256">
    <property type="entry name" value="AGAP011099-PA"/>
    <property type="match status" value="1"/>
</dbReference>
<dbReference type="Proteomes" id="UP001151699">
    <property type="component" value="Chromosome A"/>
</dbReference>
<dbReference type="Pfam" id="PF00069">
    <property type="entry name" value="Pkinase"/>
    <property type="match status" value="1"/>
</dbReference>
<dbReference type="GO" id="GO:0030832">
    <property type="term" value="P:regulation of actin filament length"/>
    <property type="evidence" value="ECO:0007669"/>
    <property type="project" value="TreeGrafter"/>
</dbReference>
<feature type="compositionally biased region" description="Basic and acidic residues" evidence="24">
    <location>
        <begin position="1533"/>
        <end position="1551"/>
    </location>
</feature>
<keyword evidence="12 21" id="KW-0067">ATP-binding</keyword>
<dbReference type="PROSITE" id="PS51456">
    <property type="entry name" value="MYOSIN_MOTOR"/>
    <property type="match status" value="1"/>
</dbReference>
<evidence type="ECO:0000256" key="1">
    <source>
        <dbReference type="ARBA" id="ARBA00004245"/>
    </source>
</evidence>
<evidence type="ECO:0000256" key="10">
    <source>
        <dbReference type="ARBA" id="ARBA00022741"/>
    </source>
</evidence>
<dbReference type="PRINTS" id="PR00193">
    <property type="entry name" value="MYOSINHEAVY"/>
</dbReference>
<keyword evidence="16" id="KW-0206">Cytoskeleton</keyword>
<dbReference type="Gene3D" id="1.10.510.10">
    <property type="entry name" value="Transferase(Phosphotransferase) domain 1"/>
    <property type="match status" value="1"/>
</dbReference>
<keyword evidence="28" id="KW-1185">Reference proteome</keyword>
<keyword evidence="10 21" id="KW-0547">Nucleotide-binding</keyword>
<keyword evidence="11" id="KW-0418">Kinase</keyword>
<evidence type="ECO:0000256" key="6">
    <source>
        <dbReference type="ARBA" id="ARBA00022527"/>
    </source>
</evidence>
<feature type="compositionally biased region" description="Basic and acidic residues" evidence="24">
    <location>
        <begin position="1621"/>
        <end position="1630"/>
    </location>
</feature>
<dbReference type="SMART" id="SM00015">
    <property type="entry name" value="IQ"/>
    <property type="match status" value="3"/>
</dbReference>
<feature type="domain" description="Myosin motor" evidence="26">
    <location>
        <begin position="341"/>
        <end position="1048"/>
    </location>
</feature>
<evidence type="ECO:0000256" key="5">
    <source>
        <dbReference type="ARBA" id="ARBA00022490"/>
    </source>
</evidence>
<sequence>MSAYIGLSQHIEFARLPSPSDRFELQDLIGEGTYGEVYSAKDKTTGKKVAIKILETIADNLEEIEEEYLVLRDLSTHPNLPSFVGIFLRKGACFEDDQLWFVMELCTGGSVTDLVQGLRSRGAQLSEKQISYILRETVQALIYLHENHCMHRDIKGHNILLTEQGHVKLVDFGVSSHLAATMARRNTSVGTPYWMSPEVIACEQQLDQSYDSRCDVWSIGITAIELAEGDPPLSDIHPMRALFQIPRNPPPNLSRPDAFSPELSDFISECLVKDFEQRPFAKDLLKHSFLSIATNQVERIQAELSIEIQRQRKNGRSCRQAEATTKHGKLKSDRKSKPQKMYMDDLASLEILSEDAIGEQLQKRYESNQIYTYIGDILVAVNPFIELGLYNGQHQVRYAGKSRSENPPHIFAVADAAHQALVHQKQNQAIVISGESGSGKTESANLLLKQLVYLGKALNQSLENRILQVNPIMEAFGNARTGINSNSSRFGKYLDLTMTKSGKVTGARISVYLLEQSRVVQQAESEGNFHIFYYLYDGLDVEGRLGHFHLDPAYRVNHRYLSNATNSTSDSNYEKWKQLKTSFKVLGFKDDEIDTVYRVLAAILNLGDLEFGEVISNDNTDNKARVVDVAPLHRVARLLGVEAIELLEALTSNSVVTRGETITRNNTKIEAIAARDAMAKGLYGRLFDWMVNQINLLLVFNRPNNSEQLSVGLLDIFGFENFPRNSFEQMCINIANEQIQYYFNQHIFTWEQQEYLSEGIPVDLVEFSDNRPVLDMLLSRPLGLLALLDEESRFPRATDRSFIEKCHNNIKSKYYIRPKSDAICFAIHHFAGRVVYHADSFLEKNRNFLPAEVIQLVRQSRFDMIRFMFQCPITKTGNLYSALPESAGSRQNLLKVDTKERYNSRGLASQSRAQQTVATYFRYSLMDLLQKMVAGSPQFVRCIKPNDVKASKTFESSKVIKQLRYTGVLETIRIRQHGFSHRYIFADFLQRYCFLAFGFDEKVQVSRENCRILLCRLKMDGWALGKTKVFLKYYHVEFLAKLFEEQLRKITLVQACVRRWLAKLKYKKCKFEAAQSAVTLQRHIRGWLTRRKVHMLREQVKIQKELIEQARSKRELEERMKLEKLVAEKIKKSKAKLAKKTTSQDETKFVDKVNVWRNKENVNIEKAAAVIQNHFRAYTIRKNRWNPDLESKAKAIVNKSKTRTEAHRLLQKEGFKPDEIERIISRFLKAPRRKNSITRDSSNSPKKAPLTPRDQHVDMIAFSQKVHMLNQDVHKNLRRNRGGIRLDEIEKLSENYKRPPGFTFVPNLLGTAKVTMNQQAQRQTSYFDHVQEEMMSSQSSDSDMEFWDTPFYQKERDVKEQQRRHSSTNEVSASREELLLGGRNAFANNLLSPVWREALPKSNEKAKGAAHSSSKIPVFNYLNPINPQSNSVSVDLQKNIQSTGGDAKQQRKFSGAPLPTPKSAVPKQKAMEPSNKFFGFLNKNRDARDKKIKKKDKPKKAKSEDSKDGKYPAPFVPSKRIIENREYQNQKVIDENRFNRRSDDSSEHSEKSIPVFRKFGDTNMLKNRKQINNLRNGMQKDDSETRIRQVNSNAYDNQNDTGFSSLDADCNVAPKSTPKVSNDKLQKRISDTSSNLSSSTMSDSNSLDSMEHEIIHRKPIQSENLSYLGPFNFRQLLRPTQGPTESLRKRRGINLSSTPPPLQKGKSYISKQSISVFTLSEFKIEDRQLAISIAVGITTPGASRAANCVQHIVIKLDRIVHLLPKKIRVII</sequence>
<comment type="catalytic activity">
    <reaction evidence="20">
        <text>L-seryl-[protein] + ATP = O-phospho-L-seryl-[protein] + ADP + H(+)</text>
        <dbReference type="Rhea" id="RHEA:17989"/>
        <dbReference type="Rhea" id="RHEA-COMP:9863"/>
        <dbReference type="Rhea" id="RHEA-COMP:11604"/>
        <dbReference type="ChEBI" id="CHEBI:15378"/>
        <dbReference type="ChEBI" id="CHEBI:29999"/>
        <dbReference type="ChEBI" id="CHEBI:30616"/>
        <dbReference type="ChEBI" id="CHEBI:83421"/>
        <dbReference type="ChEBI" id="CHEBI:456216"/>
        <dbReference type="EC" id="2.7.11.1"/>
    </reaction>
</comment>
<dbReference type="GO" id="GO:0003779">
    <property type="term" value="F:actin binding"/>
    <property type="evidence" value="ECO:0007669"/>
    <property type="project" value="UniProtKB-KW"/>
</dbReference>
<dbReference type="GO" id="GO:0007601">
    <property type="term" value="P:visual perception"/>
    <property type="evidence" value="ECO:0007669"/>
    <property type="project" value="UniProtKB-KW"/>
</dbReference>
<dbReference type="GO" id="GO:0005737">
    <property type="term" value="C:cytoplasm"/>
    <property type="evidence" value="ECO:0007669"/>
    <property type="project" value="UniProtKB-ARBA"/>
</dbReference>
<organism evidence="27 28">
    <name type="scientific">Pseudolycoriella hygida</name>
    <dbReference type="NCBI Taxonomy" id="35572"/>
    <lineage>
        <taxon>Eukaryota</taxon>
        <taxon>Metazoa</taxon>
        <taxon>Ecdysozoa</taxon>
        <taxon>Arthropoda</taxon>
        <taxon>Hexapoda</taxon>
        <taxon>Insecta</taxon>
        <taxon>Pterygota</taxon>
        <taxon>Neoptera</taxon>
        <taxon>Endopterygota</taxon>
        <taxon>Diptera</taxon>
        <taxon>Nematocera</taxon>
        <taxon>Sciaroidea</taxon>
        <taxon>Sciaridae</taxon>
        <taxon>Pseudolycoriella</taxon>
    </lineage>
</organism>
<keyword evidence="14 21" id="KW-0505">Motor protein</keyword>
<feature type="region of interest" description="Disordered" evidence="24">
    <location>
        <begin position="1441"/>
        <end position="1515"/>
    </location>
</feature>
<dbReference type="SMART" id="SM00220">
    <property type="entry name" value="S_TKc"/>
    <property type="match status" value="1"/>
</dbReference>
<keyword evidence="18" id="KW-0844">Vision</keyword>
<feature type="region of interest" description="Disordered" evidence="24">
    <location>
        <begin position="313"/>
        <end position="338"/>
    </location>
</feature>
<evidence type="ECO:0000256" key="22">
    <source>
        <dbReference type="PROSITE-ProRule" id="PRU10141"/>
    </source>
</evidence>
<evidence type="ECO:0000256" key="18">
    <source>
        <dbReference type="ARBA" id="ARBA00023305"/>
    </source>
</evidence>
<dbReference type="InterPro" id="IPR000048">
    <property type="entry name" value="IQ_motif_EF-hand-BS"/>
</dbReference>
<dbReference type="InterPro" id="IPR011009">
    <property type="entry name" value="Kinase-like_dom_sf"/>
</dbReference>
<evidence type="ECO:0000256" key="13">
    <source>
        <dbReference type="ARBA" id="ARBA00023123"/>
    </source>
</evidence>
<evidence type="ECO:0000256" key="12">
    <source>
        <dbReference type="ARBA" id="ARBA00022840"/>
    </source>
</evidence>
<dbReference type="GO" id="GO:0004674">
    <property type="term" value="F:protein serine/threonine kinase activity"/>
    <property type="evidence" value="ECO:0007669"/>
    <property type="project" value="UniProtKB-KW"/>
</dbReference>
<dbReference type="Gene3D" id="3.40.850.10">
    <property type="entry name" value="Kinesin motor domain"/>
    <property type="match status" value="1"/>
</dbReference>
<feature type="coiled-coil region" evidence="23">
    <location>
        <begin position="47"/>
        <end position="74"/>
    </location>
</feature>
<feature type="domain" description="Protein kinase" evidence="25">
    <location>
        <begin position="23"/>
        <end position="290"/>
    </location>
</feature>
<feature type="non-terminal residue" evidence="27">
    <location>
        <position position="1771"/>
    </location>
</feature>
<keyword evidence="6" id="KW-0723">Serine/threonine-protein kinase</keyword>
<dbReference type="CDD" id="cd06608">
    <property type="entry name" value="STKc_myosinIII_N_like"/>
    <property type="match status" value="1"/>
</dbReference>
<dbReference type="Gene3D" id="1.20.5.190">
    <property type="match status" value="1"/>
</dbReference>
<accession>A0A9Q0NAE9</accession>
<dbReference type="GO" id="GO:0005524">
    <property type="term" value="F:ATP binding"/>
    <property type="evidence" value="ECO:0007669"/>
    <property type="project" value="UniProtKB-UniRule"/>
</dbReference>
<keyword evidence="7" id="KW-0716">Sensory transduction</keyword>
<feature type="region of interest" description="Disordered" evidence="24">
    <location>
        <begin position="1593"/>
        <end position="1649"/>
    </location>
</feature>
<dbReference type="InterPro" id="IPR036083">
    <property type="entry name" value="MYSc_Myo3"/>
</dbReference>
<feature type="binding site" evidence="22">
    <location>
        <position position="52"/>
    </location>
    <ligand>
        <name>ATP</name>
        <dbReference type="ChEBI" id="CHEBI:30616"/>
    </ligand>
</feature>
<gene>
    <name evidence="27" type="primary">MYO3A</name>
    <name evidence="27" type="ORF">Bhyg_01866</name>
</gene>
<dbReference type="InterPro" id="IPR027417">
    <property type="entry name" value="P-loop_NTPase"/>
</dbReference>
<feature type="coiled-coil region" evidence="23">
    <location>
        <begin position="1093"/>
        <end position="1133"/>
    </location>
</feature>
<evidence type="ECO:0000256" key="19">
    <source>
        <dbReference type="ARBA" id="ARBA00047899"/>
    </source>
</evidence>
<evidence type="ECO:0000313" key="27">
    <source>
        <dbReference type="EMBL" id="KAJ6646653.1"/>
    </source>
</evidence>
<dbReference type="GO" id="GO:0000146">
    <property type="term" value="F:microfilament motor activity"/>
    <property type="evidence" value="ECO:0007669"/>
    <property type="project" value="TreeGrafter"/>
</dbReference>
<feature type="compositionally biased region" description="Polar residues" evidence="24">
    <location>
        <begin position="1593"/>
        <end position="1604"/>
    </location>
</feature>
<feature type="region of interest" description="Disordered" evidence="24">
    <location>
        <begin position="1533"/>
        <end position="1554"/>
    </location>
</feature>
<dbReference type="FunFam" id="1.10.510.10:FF:000421">
    <property type="entry name" value="Serine/threonine-protein kinase PAK 6"/>
    <property type="match status" value="1"/>
</dbReference>
<feature type="compositionally biased region" description="Low complexity" evidence="24">
    <location>
        <begin position="1631"/>
        <end position="1648"/>
    </location>
</feature>
<comment type="caution">
    <text evidence="27">The sequence shown here is derived from an EMBL/GenBank/DDBJ whole genome shotgun (WGS) entry which is preliminary data.</text>
</comment>
<keyword evidence="15 21" id="KW-0009">Actin-binding</keyword>
<dbReference type="Gene3D" id="1.10.10.820">
    <property type="match status" value="1"/>
</dbReference>
<dbReference type="SUPFAM" id="SSF52540">
    <property type="entry name" value="P-loop containing nucleoside triphosphate hydrolases"/>
    <property type="match status" value="1"/>
</dbReference>
<dbReference type="PROSITE" id="PS00107">
    <property type="entry name" value="PROTEIN_KINASE_ATP"/>
    <property type="match status" value="1"/>
</dbReference>
<evidence type="ECO:0000256" key="15">
    <source>
        <dbReference type="ARBA" id="ARBA00023203"/>
    </source>
</evidence>
<evidence type="ECO:0000256" key="2">
    <source>
        <dbReference type="ARBA" id="ARBA00004316"/>
    </source>
</evidence>
<evidence type="ECO:0000256" key="4">
    <source>
        <dbReference type="ARBA" id="ARBA00012513"/>
    </source>
</evidence>
<keyword evidence="17" id="KW-0966">Cell projection</keyword>
<dbReference type="GO" id="GO:0042995">
    <property type="term" value="C:cell projection"/>
    <property type="evidence" value="ECO:0007669"/>
    <property type="project" value="UniProtKB-SubCell"/>
</dbReference>
<evidence type="ECO:0000256" key="14">
    <source>
        <dbReference type="ARBA" id="ARBA00023175"/>
    </source>
</evidence>
<feature type="compositionally biased region" description="Basic residues" evidence="24">
    <location>
        <begin position="1490"/>
        <end position="1500"/>
    </location>
</feature>
<dbReference type="PROSITE" id="PS00108">
    <property type="entry name" value="PROTEIN_KINASE_ST"/>
    <property type="match status" value="1"/>
</dbReference>
<comment type="catalytic activity">
    <reaction evidence="19">
        <text>L-threonyl-[protein] + ATP = O-phospho-L-threonyl-[protein] + ADP + H(+)</text>
        <dbReference type="Rhea" id="RHEA:46608"/>
        <dbReference type="Rhea" id="RHEA-COMP:11060"/>
        <dbReference type="Rhea" id="RHEA-COMP:11605"/>
        <dbReference type="ChEBI" id="CHEBI:15378"/>
        <dbReference type="ChEBI" id="CHEBI:30013"/>
        <dbReference type="ChEBI" id="CHEBI:30616"/>
        <dbReference type="ChEBI" id="CHEBI:61977"/>
        <dbReference type="ChEBI" id="CHEBI:456216"/>
        <dbReference type="EC" id="2.7.11.1"/>
    </reaction>
</comment>
<dbReference type="InterPro" id="IPR036961">
    <property type="entry name" value="Kinesin_motor_dom_sf"/>
</dbReference>
<comment type="similarity">
    <text evidence="3">In the C-terminal section; belongs to the TRAFAC class myosin-kinesin ATPase superfamily. Myosin family.</text>
</comment>
<evidence type="ECO:0000259" key="25">
    <source>
        <dbReference type="PROSITE" id="PS50011"/>
    </source>
</evidence>
<dbReference type="SMART" id="SM00242">
    <property type="entry name" value="MYSc"/>
    <property type="match status" value="1"/>
</dbReference>
<evidence type="ECO:0000256" key="21">
    <source>
        <dbReference type="PROSITE-ProRule" id="PRU00782"/>
    </source>
</evidence>
<dbReference type="EMBL" id="WJQU01000001">
    <property type="protein sequence ID" value="KAJ6646653.1"/>
    <property type="molecule type" value="Genomic_DNA"/>
</dbReference>
<keyword evidence="9" id="KW-0677">Repeat</keyword>
<feature type="region of interest" description="Disordered" evidence="24">
    <location>
        <begin position="1231"/>
        <end position="1253"/>
    </location>
</feature>